<dbReference type="AlphaFoldDB" id="A0A3S0IRG1"/>
<dbReference type="Proteomes" id="UP000267448">
    <property type="component" value="Unassembled WGS sequence"/>
</dbReference>
<dbReference type="RefSeq" id="WP_126519369.1">
    <property type="nucleotide sequence ID" value="NZ_RXNU01000002.1"/>
</dbReference>
<gene>
    <name evidence="1" type="ORF">EKG38_04145</name>
</gene>
<name>A0A3S0IRG1_9GAMM</name>
<sequence length="91" mass="10369">MNKKPDRKTAMMQIIEHVRTDFPLDAPETQICGTTCVGCPKKLLELVDSEMMYWESNIEAGEVPNLGEISRFAKLCKNVRRGLIRNGLMEK</sequence>
<reference evidence="1 2" key="1">
    <citation type="submission" date="2018-12" db="EMBL/GenBank/DDBJ databases">
        <authorList>
            <person name="Yu L."/>
        </authorList>
    </citation>
    <scope>NUCLEOTIDE SEQUENCE [LARGE SCALE GENOMIC DNA]</scope>
    <source>
        <strain evidence="1 2">HAW-EB2</strain>
    </source>
</reference>
<comment type="caution">
    <text evidence="1">The sequence shown here is derived from an EMBL/GenBank/DDBJ whole genome shotgun (WGS) entry which is preliminary data.</text>
</comment>
<protein>
    <submittedName>
        <fullName evidence="1">Uncharacterized protein</fullName>
    </submittedName>
</protein>
<proteinExistence type="predicted"/>
<dbReference type="OrthoDB" id="6238348at2"/>
<keyword evidence="2" id="KW-1185">Reference proteome</keyword>
<evidence type="ECO:0000313" key="1">
    <source>
        <dbReference type="EMBL" id="RTR40303.1"/>
    </source>
</evidence>
<evidence type="ECO:0000313" key="2">
    <source>
        <dbReference type="Proteomes" id="UP000267448"/>
    </source>
</evidence>
<organism evidence="1 2">
    <name type="scientific">Shewanella canadensis</name>
    <dbReference type="NCBI Taxonomy" id="271096"/>
    <lineage>
        <taxon>Bacteria</taxon>
        <taxon>Pseudomonadati</taxon>
        <taxon>Pseudomonadota</taxon>
        <taxon>Gammaproteobacteria</taxon>
        <taxon>Alteromonadales</taxon>
        <taxon>Shewanellaceae</taxon>
        <taxon>Shewanella</taxon>
    </lineage>
</organism>
<accession>A0A3S0IRG1</accession>
<dbReference type="EMBL" id="RXNU01000002">
    <property type="protein sequence ID" value="RTR40303.1"/>
    <property type="molecule type" value="Genomic_DNA"/>
</dbReference>